<protein>
    <submittedName>
        <fullName evidence="1">Uncharacterized protein</fullName>
    </submittedName>
</protein>
<dbReference type="EMBL" id="JABTEG010000007">
    <property type="protein sequence ID" value="KAG4304671.1"/>
    <property type="molecule type" value="Genomic_DNA"/>
</dbReference>
<accession>A0ACB7CAP9</accession>
<gene>
    <name evidence="1" type="ORF">PORY_002064</name>
</gene>
<name>A0ACB7CAP9_9ASCO</name>
<evidence type="ECO:0000313" key="1">
    <source>
        <dbReference type="EMBL" id="KAG4304671.1"/>
    </source>
</evidence>
<dbReference type="Proteomes" id="UP000768646">
    <property type="component" value="Unassembled WGS sequence"/>
</dbReference>
<sequence length="1049" mass="123072">MQDKLERQCWQRDCRLIDDARTGRYIRRRARFTRRVVFVQTFAQKQDQKRRKLQWRIAQTDWRKMLQRMGLGHGKGWILRAGILFVSGFSIVMLVMMSYSFVYLQRDKSTCIIPAMYPSYTRLIGFDKRYTKHADKYNLYLYREKRSTNLHDLYGIPVLFIPGNAGSYKQVRSIASEAENQFSTIQSDPVLRKQYEKNLDFFSVDFNNDFTAFHGQTLLDQVEYSNEAIKYILSLYRKAKGEKNRSSSPYIPNSVIVIGHSMGGIVVRVMMTMSNYLSGSINTIITLSTPHLLPPILFDKKMKDIYNSVNKFWSQSYFYKNGSNPLDSVSLISITGGNLDIMVSSDYCDVSSLIPKSHGFTVFSSSIPMVWTGMDHQAILWCDQLRKVIVKSLFEIIDLKSINQTKPLSSRINIFKKYYLTSMEDSVKNTSLEIPLITPFSKIRLVYDIFPPKSRYFLKYFNAKSSNCQRAYFLPISSKNRFNFTTFSLLTDQRISGNDNKDQVKIFLCKFHPSSMDKRSNSEFYQDLTENDLKMLKCKDSKDVTFLPSQNNIKKNHQYFFTYLEYTNSQLDDYQFIVILDRINKNRKGFLIAEFFNKNAMQVLPKIKPSSFLWNTFRTELGVNRSLFSEISIPEIDNSLFTYKLKINSFGCDQLIFPPIIKQYMPDPYESKYFVNMTKIDVNFHGATSFLPFVNKNNAKRGLTIQFWLDPFCAKPVDVSISLDFYGSLGKFATKFWTIFVIFTYVITLLSLKKQFKIYNNHGVFINFNKALEFFMRDTFLSLSIAVSFFLICLSMFQFSRIINDIFSLKFKEKLWIENTQKLQDNHRPFFITISLGFTFIFVQITYFIVSLTAIGYNLFWKYYVRFNNNRRYFPYSFHFSNLKFKQRIMVIILLLFLVALIVPYQFAYLFACIVQFFTCVKALLNIQKKDFEKTLYNQNFYNYVHSIFVLMLLLLPINVPILVVWVRKMSTNWIAPFSSHHNIFSILPILILVEFLANEKMIIQAESSLGKTLDVLLGGISAILAIYGLNYIYFVHHLFLFYLFFVIL</sequence>
<comment type="caution">
    <text evidence="1">The sequence shown here is derived from an EMBL/GenBank/DDBJ whole genome shotgun (WGS) entry which is preliminary data.</text>
</comment>
<evidence type="ECO:0000313" key="2">
    <source>
        <dbReference type="Proteomes" id="UP000768646"/>
    </source>
</evidence>
<reference evidence="1 2" key="1">
    <citation type="journal article" date="2021" name="Commun. Biol.">
        <title>Genomic insights into the host specific adaptation of the Pneumocystis genus.</title>
        <authorList>
            <person name="Cisse O.H."/>
            <person name="Ma L."/>
            <person name="Dekker J.P."/>
            <person name="Khil P.P."/>
            <person name="Youn J.-H."/>
            <person name="Brenchley J.M."/>
            <person name="Blair R."/>
            <person name="Pahar B."/>
            <person name="Chabe M."/>
            <person name="Van Rompay K.K.A."/>
            <person name="Keesler R."/>
            <person name="Sukura A."/>
            <person name="Hirsch V."/>
            <person name="Kutty G."/>
            <person name="Liu Y."/>
            <person name="Peng L."/>
            <person name="Chen J."/>
            <person name="Song J."/>
            <person name="Weissenbacher-Lang C."/>
            <person name="Xu J."/>
            <person name="Upham N.S."/>
            <person name="Stajich J.E."/>
            <person name="Cuomo C.A."/>
            <person name="Cushion M.T."/>
            <person name="Kovacs J.A."/>
        </authorList>
    </citation>
    <scope>NUCLEOTIDE SEQUENCE [LARGE SCALE GENOMIC DNA]</scope>
    <source>
        <strain evidence="1 2">RABM</strain>
    </source>
</reference>
<organism evidence="1 2">
    <name type="scientific">Pneumocystis oryctolagi</name>
    <dbReference type="NCBI Taxonomy" id="42067"/>
    <lineage>
        <taxon>Eukaryota</taxon>
        <taxon>Fungi</taxon>
        <taxon>Dikarya</taxon>
        <taxon>Ascomycota</taxon>
        <taxon>Taphrinomycotina</taxon>
        <taxon>Pneumocystomycetes</taxon>
        <taxon>Pneumocystaceae</taxon>
        <taxon>Pneumocystis</taxon>
    </lineage>
</organism>
<proteinExistence type="predicted"/>
<keyword evidence="2" id="KW-1185">Reference proteome</keyword>